<organism evidence="2 3">
    <name type="scientific">Novosphingobium silvae</name>
    <dbReference type="NCBI Taxonomy" id="2692619"/>
    <lineage>
        <taxon>Bacteria</taxon>
        <taxon>Pseudomonadati</taxon>
        <taxon>Pseudomonadota</taxon>
        <taxon>Alphaproteobacteria</taxon>
        <taxon>Sphingomonadales</taxon>
        <taxon>Sphingomonadaceae</taxon>
        <taxon>Novosphingobium</taxon>
    </lineage>
</organism>
<keyword evidence="3" id="KW-1185">Reference proteome</keyword>
<proteinExistence type="predicted"/>
<sequence length="58" mass="6608">MTERRSFAVDLRHEGDAPLLDQLETWFLYANVLWVVLATLLSIALPCIVMMALVRAFS</sequence>
<feature type="transmembrane region" description="Helical" evidence="1">
    <location>
        <begin position="26"/>
        <end position="54"/>
    </location>
</feature>
<evidence type="ECO:0000313" key="2">
    <source>
        <dbReference type="EMBL" id="MYL99583.1"/>
    </source>
</evidence>
<dbReference type="Proteomes" id="UP000465810">
    <property type="component" value="Unassembled WGS sequence"/>
</dbReference>
<comment type="caution">
    <text evidence="2">The sequence shown here is derived from an EMBL/GenBank/DDBJ whole genome shotgun (WGS) entry which is preliminary data.</text>
</comment>
<keyword evidence="1" id="KW-0472">Membrane</keyword>
<accession>A0A7X4GJ39</accession>
<name>A0A7X4GJ39_9SPHN</name>
<keyword evidence="1" id="KW-1133">Transmembrane helix</keyword>
<evidence type="ECO:0000256" key="1">
    <source>
        <dbReference type="SAM" id="Phobius"/>
    </source>
</evidence>
<protein>
    <submittedName>
        <fullName evidence="2">Uncharacterized protein</fullName>
    </submittedName>
</protein>
<keyword evidence="1" id="KW-0812">Transmembrane</keyword>
<gene>
    <name evidence="2" type="ORF">GR702_17620</name>
</gene>
<reference evidence="2 3" key="1">
    <citation type="submission" date="2019-12" db="EMBL/GenBank/DDBJ databases">
        <authorList>
            <person name="Feng G."/>
            <person name="Zhu H."/>
        </authorList>
    </citation>
    <scope>NUCLEOTIDE SEQUENCE [LARGE SCALE GENOMIC DNA]</scope>
    <source>
        <strain evidence="2 3">FGD1</strain>
    </source>
</reference>
<dbReference type="AlphaFoldDB" id="A0A7X4GJ39"/>
<dbReference type="EMBL" id="WVTD01000017">
    <property type="protein sequence ID" value="MYL99583.1"/>
    <property type="molecule type" value="Genomic_DNA"/>
</dbReference>
<dbReference type="RefSeq" id="WP_160987026.1">
    <property type="nucleotide sequence ID" value="NZ_WVTD01000017.1"/>
</dbReference>
<evidence type="ECO:0000313" key="3">
    <source>
        <dbReference type="Proteomes" id="UP000465810"/>
    </source>
</evidence>